<dbReference type="EMBL" id="JACAQR010000020">
    <property type="protein sequence ID" value="NWD43348.1"/>
    <property type="molecule type" value="Genomic_DNA"/>
</dbReference>
<protein>
    <submittedName>
        <fullName evidence="1">Uncharacterized protein</fullName>
    </submittedName>
</protein>
<gene>
    <name evidence="1" type="ORF">HX826_15860</name>
</gene>
<dbReference type="AlphaFoldDB" id="A0AAJ3H4U0"/>
<proteinExistence type="predicted"/>
<name>A0AAJ3H4U0_9PSED</name>
<sequence length="106" mass="11081">MDQVTAGAKFSNLIGFVEAVRPIITPAENTTGIVVRTCTASNGKLVTGAVTPVPTNGEVTEFPVVFLGLGSPSFEIVVPAGQGLWWAPTDGGFISAYIYMTYDVLA</sequence>
<dbReference type="Proteomes" id="UP000546584">
    <property type="component" value="Unassembled WGS sequence"/>
</dbReference>
<comment type="caution">
    <text evidence="1">The sequence shown here is derived from an EMBL/GenBank/DDBJ whole genome shotgun (WGS) entry which is preliminary data.</text>
</comment>
<evidence type="ECO:0000313" key="2">
    <source>
        <dbReference type="Proteomes" id="UP000546584"/>
    </source>
</evidence>
<dbReference type="RefSeq" id="WP_063031389.1">
    <property type="nucleotide sequence ID" value="NZ_CP012400.2"/>
</dbReference>
<reference evidence="1 2" key="1">
    <citation type="submission" date="2020-04" db="EMBL/GenBank/DDBJ databases">
        <title>Molecular characterization of pseudomonads from Agaricus bisporus reveal novel blotch 2 pathogens in Western Europe.</title>
        <authorList>
            <person name="Taparia T."/>
            <person name="Krijger M."/>
            <person name="Haynes E."/>
            <person name="Elpinstone J.G."/>
            <person name="Noble R."/>
            <person name="Van Der Wolf J."/>
        </authorList>
    </citation>
    <scope>NUCLEOTIDE SEQUENCE [LARGE SCALE GENOMIC DNA]</scope>
    <source>
        <strain evidence="1 2">IPO3753</strain>
    </source>
</reference>
<evidence type="ECO:0000313" key="1">
    <source>
        <dbReference type="EMBL" id="NWD43348.1"/>
    </source>
</evidence>
<accession>A0AAJ3H4U0</accession>
<organism evidence="1 2">
    <name type="scientific">Pseudomonas yamanorum</name>
    <dbReference type="NCBI Taxonomy" id="515393"/>
    <lineage>
        <taxon>Bacteria</taxon>
        <taxon>Pseudomonadati</taxon>
        <taxon>Pseudomonadota</taxon>
        <taxon>Gammaproteobacteria</taxon>
        <taxon>Pseudomonadales</taxon>
        <taxon>Pseudomonadaceae</taxon>
        <taxon>Pseudomonas</taxon>
    </lineage>
</organism>